<feature type="transmembrane region" description="Helical" evidence="5">
    <location>
        <begin position="46"/>
        <end position="76"/>
    </location>
</feature>
<evidence type="ECO:0000313" key="8">
    <source>
        <dbReference type="Proteomes" id="UP001283361"/>
    </source>
</evidence>
<dbReference type="PANTHER" id="PTHR46641">
    <property type="entry name" value="FMRFAMIDE RECEPTOR-RELATED"/>
    <property type="match status" value="1"/>
</dbReference>
<gene>
    <name evidence="7" type="ORF">RRG08_033828</name>
</gene>
<feature type="transmembrane region" description="Helical" evidence="5">
    <location>
        <begin position="314"/>
        <end position="339"/>
    </location>
</feature>
<feature type="transmembrane region" description="Helical" evidence="5">
    <location>
        <begin position="170"/>
        <end position="196"/>
    </location>
</feature>
<dbReference type="Pfam" id="PF10328">
    <property type="entry name" value="7TM_GPCR_Srx"/>
    <property type="match status" value="1"/>
</dbReference>
<feature type="transmembrane region" description="Helical" evidence="5">
    <location>
        <begin position="216"/>
        <end position="244"/>
    </location>
</feature>
<comment type="caution">
    <text evidence="7">The sequence shown here is derived from an EMBL/GenBank/DDBJ whole genome shotgun (WGS) entry which is preliminary data.</text>
</comment>
<evidence type="ECO:0000256" key="5">
    <source>
        <dbReference type="SAM" id="Phobius"/>
    </source>
</evidence>
<dbReference type="EMBL" id="JAWDGP010007552">
    <property type="protein sequence ID" value="KAK3713856.1"/>
    <property type="molecule type" value="Genomic_DNA"/>
</dbReference>
<reference evidence="7" key="1">
    <citation type="journal article" date="2023" name="G3 (Bethesda)">
        <title>A reference genome for the long-term kleptoplast-retaining sea slug Elysia crispata morphotype clarki.</title>
        <authorList>
            <person name="Eastman K.E."/>
            <person name="Pendleton A.L."/>
            <person name="Shaikh M.A."/>
            <person name="Suttiyut T."/>
            <person name="Ogas R."/>
            <person name="Tomko P."/>
            <person name="Gavelis G."/>
            <person name="Widhalm J.R."/>
            <person name="Wisecaver J.H."/>
        </authorList>
    </citation>
    <scope>NUCLEOTIDE SEQUENCE</scope>
    <source>
        <strain evidence="7">ECLA1</strain>
    </source>
</reference>
<feature type="domain" description="G-protein coupled receptors family 1 profile" evidence="6">
    <location>
        <begin position="67"/>
        <end position="338"/>
    </location>
</feature>
<protein>
    <recommendedName>
        <fullName evidence="6">G-protein coupled receptors family 1 profile domain-containing protein</fullName>
    </recommendedName>
</protein>
<feature type="transmembrane region" description="Helical" evidence="5">
    <location>
        <begin position="278"/>
        <end position="302"/>
    </location>
</feature>
<evidence type="ECO:0000256" key="4">
    <source>
        <dbReference type="ARBA" id="ARBA00023136"/>
    </source>
</evidence>
<dbReference type="PRINTS" id="PR00237">
    <property type="entry name" value="GPCRRHODOPSN"/>
</dbReference>
<feature type="transmembrane region" description="Helical" evidence="5">
    <location>
        <begin position="128"/>
        <end position="149"/>
    </location>
</feature>
<dbReference type="Gene3D" id="1.20.1070.10">
    <property type="entry name" value="Rhodopsin 7-helix transmembrane proteins"/>
    <property type="match status" value="1"/>
</dbReference>
<dbReference type="InterPro" id="IPR052954">
    <property type="entry name" value="GPCR-Ligand_Int"/>
</dbReference>
<dbReference type="GO" id="GO:0004930">
    <property type="term" value="F:G protein-coupled receptor activity"/>
    <property type="evidence" value="ECO:0007669"/>
    <property type="project" value="InterPro"/>
</dbReference>
<dbReference type="InterPro" id="IPR000276">
    <property type="entry name" value="GPCR_Rhodpsn"/>
</dbReference>
<evidence type="ECO:0000256" key="3">
    <source>
        <dbReference type="ARBA" id="ARBA00022989"/>
    </source>
</evidence>
<dbReference type="SUPFAM" id="SSF81321">
    <property type="entry name" value="Family A G protein-coupled receptor-like"/>
    <property type="match status" value="1"/>
</dbReference>
<evidence type="ECO:0000259" key="6">
    <source>
        <dbReference type="PROSITE" id="PS50262"/>
    </source>
</evidence>
<keyword evidence="8" id="KW-1185">Reference proteome</keyword>
<comment type="subcellular location">
    <subcellularLocation>
        <location evidence="1">Membrane</location>
    </subcellularLocation>
</comment>
<sequence length="362" mass="40472">MFFSLFRLDPGSFESLEFVDALAEAMNSSEEMALMPVQPVLSNAQYILFLFYLNTISIPICIFGILTNFTNILVFYKMGFSSPTNISLFCLAIADSLTLCYTLIANFGNHPVFQNADLSISMYDVTRVGAHVYYSSLAIGSWITAVINMERSVCVVFPMKVKRIFTHKTTASLIIVMVIYQIGSGLPRSFGVRFVWTTSALTNRTIISYVMFNPRLVSLSFFVSFSVPNLICFIIVVLGTVFLISKFKQSRQLRSKMSGTGEKSNKLSDKDIRLVRSMIFVSALYIYGAAPNVLLYVIPAAYPSLYIDNPYLGNLYAVFLIIAVVIQATSCSVNIFVYVGMGTNFRKTFGEMVSSRSKNSYK</sequence>
<evidence type="ECO:0000256" key="1">
    <source>
        <dbReference type="ARBA" id="ARBA00004370"/>
    </source>
</evidence>
<feature type="transmembrane region" description="Helical" evidence="5">
    <location>
        <begin position="88"/>
        <end position="108"/>
    </location>
</feature>
<dbReference type="PANTHER" id="PTHR46641:SF2">
    <property type="entry name" value="FMRFAMIDE RECEPTOR"/>
    <property type="match status" value="1"/>
</dbReference>
<dbReference type="GO" id="GO:0016020">
    <property type="term" value="C:membrane"/>
    <property type="evidence" value="ECO:0007669"/>
    <property type="project" value="UniProtKB-SubCell"/>
</dbReference>
<accession>A0AAE0XVN2</accession>
<evidence type="ECO:0000256" key="2">
    <source>
        <dbReference type="ARBA" id="ARBA00022692"/>
    </source>
</evidence>
<keyword evidence="3 5" id="KW-1133">Transmembrane helix</keyword>
<evidence type="ECO:0000313" key="7">
    <source>
        <dbReference type="EMBL" id="KAK3713856.1"/>
    </source>
</evidence>
<organism evidence="7 8">
    <name type="scientific">Elysia crispata</name>
    <name type="common">lettuce slug</name>
    <dbReference type="NCBI Taxonomy" id="231223"/>
    <lineage>
        <taxon>Eukaryota</taxon>
        <taxon>Metazoa</taxon>
        <taxon>Spiralia</taxon>
        <taxon>Lophotrochozoa</taxon>
        <taxon>Mollusca</taxon>
        <taxon>Gastropoda</taxon>
        <taxon>Heterobranchia</taxon>
        <taxon>Euthyneura</taxon>
        <taxon>Panpulmonata</taxon>
        <taxon>Sacoglossa</taxon>
        <taxon>Placobranchoidea</taxon>
        <taxon>Plakobranchidae</taxon>
        <taxon>Elysia</taxon>
    </lineage>
</organism>
<keyword evidence="4 5" id="KW-0472">Membrane</keyword>
<dbReference type="AlphaFoldDB" id="A0AAE0XVN2"/>
<dbReference type="InterPro" id="IPR017452">
    <property type="entry name" value="GPCR_Rhodpsn_7TM"/>
</dbReference>
<proteinExistence type="predicted"/>
<dbReference type="Proteomes" id="UP001283361">
    <property type="component" value="Unassembled WGS sequence"/>
</dbReference>
<dbReference type="InterPro" id="IPR019430">
    <property type="entry name" value="7TM_GPCR_serpentine_rcpt_Srx"/>
</dbReference>
<dbReference type="PROSITE" id="PS50262">
    <property type="entry name" value="G_PROTEIN_RECEP_F1_2"/>
    <property type="match status" value="1"/>
</dbReference>
<name>A0AAE0XVN2_9GAST</name>
<keyword evidence="2 5" id="KW-0812">Transmembrane</keyword>